<evidence type="ECO:0000313" key="8">
    <source>
        <dbReference type="Proteomes" id="UP000663864"/>
    </source>
</evidence>
<evidence type="ECO:0000313" key="9">
    <source>
        <dbReference type="Proteomes" id="UP000663870"/>
    </source>
</evidence>
<feature type="compositionally biased region" description="Basic and acidic residues" evidence="1">
    <location>
        <begin position="1"/>
        <end position="12"/>
    </location>
</feature>
<dbReference type="EMBL" id="CAJOBD010000203">
    <property type="protein sequence ID" value="CAF3612386.1"/>
    <property type="molecule type" value="Genomic_DNA"/>
</dbReference>
<reference evidence="6" key="1">
    <citation type="submission" date="2021-02" db="EMBL/GenBank/DDBJ databases">
        <authorList>
            <person name="Nowell W R."/>
        </authorList>
    </citation>
    <scope>NUCLEOTIDE SEQUENCE</scope>
</reference>
<dbReference type="Proteomes" id="UP000663864">
    <property type="component" value="Unassembled WGS sequence"/>
</dbReference>
<keyword evidence="2" id="KW-0472">Membrane</keyword>
<dbReference type="Proteomes" id="UP000663836">
    <property type="component" value="Unassembled WGS sequence"/>
</dbReference>
<feature type="transmembrane region" description="Helical" evidence="2">
    <location>
        <begin position="34"/>
        <end position="60"/>
    </location>
</feature>
<evidence type="ECO:0000313" key="6">
    <source>
        <dbReference type="EMBL" id="CAF0762030.1"/>
    </source>
</evidence>
<evidence type="ECO:0000313" key="3">
    <source>
        <dbReference type="EMBL" id="CAF0727437.1"/>
    </source>
</evidence>
<gene>
    <name evidence="7" type="ORF">JBS370_LOCUS4358</name>
    <name evidence="3" type="ORF">JXQ802_LOCUS235</name>
    <name evidence="4" type="ORF">JXQ802_LOCUS345</name>
    <name evidence="5" type="ORF">PYM288_LOCUS2401</name>
    <name evidence="6" type="ORF">ZHD862_LOCUS384</name>
</gene>
<keyword evidence="9" id="KW-1185">Reference proteome</keyword>
<protein>
    <submittedName>
        <fullName evidence="6">Uncharacterized protein</fullName>
    </submittedName>
</protein>
<dbReference type="EMBL" id="CAJNOT010000006">
    <property type="protein sequence ID" value="CAF0762030.1"/>
    <property type="molecule type" value="Genomic_DNA"/>
</dbReference>
<sequence length="105" mass="12491">MPYRVDSGESKHSNRTSTSSSDSVNQSITSINVWILRIILFIILLLFIMPVALLLTPWWISMQPFERICPNMMNGYYRLVTWPLKISKNIRFYRTNDQFIQQLKY</sequence>
<proteinExistence type="predicted"/>
<evidence type="ECO:0000256" key="2">
    <source>
        <dbReference type="SAM" id="Phobius"/>
    </source>
</evidence>
<keyword evidence="2" id="KW-1133">Transmembrane helix</keyword>
<dbReference type="Proteomes" id="UP000663854">
    <property type="component" value="Unassembled WGS sequence"/>
</dbReference>
<evidence type="ECO:0000313" key="7">
    <source>
        <dbReference type="EMBL" id="CAF3612386.1"/>
    </source>
</evidence>
<dbReference type="AlphaFoldDB" id="A0A813Q4Q0"/>
<evidence type="ECO:0000313" key="5">
    <source>
        <dbReference type="EMBL" id="CAF0756980.1"/>
    </source>
</evidence>
<feature type="region of interest" description="Disordered" evidence="1">
    <location>
        <begin position="1"/>
        <end position="25"/>
    </location>
</feature>
<keyword evidence="2" id="KW-0812">Transmembrane</keyword>
<dbReference type="Proteomes" id="UP000663870">
    <property type="component" value="Unassembled WGS sequence"/>
</dbReference>
<feature type="compositionally biased region" description="Low complexity" evidence="1">
    <location>
        <begin position="15"/>
        <end position="25"/>
    </location>
</feature>
<name>A0A813Q4Q0_9BILA</name>
<evidence type="ECO:0000313" key="4">
    <source>
        <dbReference type="EMBL" id="CAF0728904.1"/>
    </source>
</evidence>
<evidence type="ECO:0000256" key="1">
    <source>
        <dbReference type="SAM" id="MobiDB-lite"/>
    </source>
</evidence>
<comment type="caution">
    <text evidence="6">The sequence shown here is derived from an EMBL/GenBank/DDBJ whole genome shotgun (WGS) entry which is preliminary data.</text>
</comment>
<dbReference type="EMBL" id="CAJNOL010000003">
    <property type="protein sequence ID" value="CAF0727437.1"/>
    <property type="molecule type" value="Genomic_DNA"/>
</dbReference>
<dbReference type="EMBL" id="CAJNOH010000016">
    <property type="protein sequence ID" value="CAF0756980.1"/>
    <property type="molecule type" value="Genomic_DNA"/>
</dbReference>
<organism evidence="6 8">
    <name type="scientific">Rotaria sordida</name>
    <dbReference type="NCBI Taxonomy" id="392033"/>
    <lineage>
        <taxon>Eukaryota</taxon>
        <taxon>Metazoa</taxon>
        <taxon>Spiralia</taxon>
        <taxon>Gnathifera</taxon>
        <taxon>Rotifera</taxon>
        <taxon>Eurotatoria</taxon>
        <taxon>Bdelloidea</taxon>
        <taxon>Philodinida</taxon>
        <taxon>Philodinidae</taxon>
        <taxon>Rotaria</taxon>
    </lineage>
</organism>
<dbReference type="EMBL" id="CAJNOL010000004">
    <property type="protein sequence ID" value="CAF0728904.1"/>
    <property type="molecule type" value="Genomic_DNA"/>
</dbReference>
<accession>A0A813Q4Q0</accession>